<name>A0AAW0TDG6_SCYPA</name>
<evidence type="ECO:0000256" key="1">
    <source>
        <dbReference type="SAM" id="MobiDB-lite"/>
    </source>
</evidence>
<protein>
    <submittedName>
        <fullName evidence="2">Uncharacterized protein</fullName>
    </submittedName>
</protein>
<evidence type="ECO:0000313" key="3">
    <source>
        <dbReference type="Proteomes" id="UP001487740"/>
    </source>
</evidence>
<sequence length="109" mass="12230">MIGPRLSTGHQPPWDWFSAPLSVRRRSCFGQAGRGKQMSRFPRVLDKPRSSRLAVDVKSSSDVSRAILRSHKTSGGNTQRRPSCAVYRPAPRYSPRAENQRVSAQAPQR</sequence>
<evidence type="ECO:0000313" key="2">
    <source>
        <dbReference type="EMBL" id="KAK8385750.1"/>
    </source>
</evidence>
<accession>A0AAW0TDG6</accession>
<dbReference type="AlphaFoldDB" id="A0AAW0TDG6"/>
<feature type="region of interest" description="Disordered" evidence="1">
    <location>
        <begin position="49"/>
        <end position="109"/>
    </location>
</feature>
<gene>
    <name evidence="2" type="ORF">O3P69_016487</name>
</gene>
<proteinExistence type="predicted"/>
<feature type="compositionally biased region" description="Polar residues" evidence="1">
    <location>
        <begin position="100"/>
        <end position="109"/>
    </location>
</feature>
<comment type="caution">
    <text evidence="2">The sequence shown here is derived from an EMBL/GenBank/DDBJ whole genome shotgun (WGS) entry which is preliminary data.</text>
</comment>
<reference evidence="2 3" key="1">
    <citation type="submission" date="2023-03" db="EMBL/GenBank/DDBJ databases">
        <title>High-quality genome of Scylla paramamosain provides insights in environmental adaptation.</title>
        <authorList>
            <person name="Zhang L."/>
        </authorList>
    </citation>
    <scope>NUCLEOTIDE SEQUENCE [LARGE SCALE GENOMIC DNA]</scope>
    <source>
        <strain evidence="2">LZ_2023a</strain>
        <tissue evidence="2">Muscle</tissue>
    </source>
</reference>
<organism evidence="2 3">
    <name type="scientific">Scylla paramamosain</name>
    <name type="common">Mud crab</name>
    <dbReference type="NCBI Taxonomy" id="85552"/>
    <lineage>
        <taxon>Eukaryota</taxon>
        <taxon>Metazoa</taxon>
        <taxon>Ecdysozoa</taxon>
        <taxon>Arthropoda</taxon>
        <taxon>Crustacea</taxon>
        <taxon>Multicrustacea</taxon>
        <taxon>Malacostraca</taxon>
        <taxon>Eumalacostraca</taxon>
        <taxon>Eucarida</taxon>
        <taxon>Decapoda</taxon>
        <taxon>Pleocyemata</taxon>
        <taxon>Brachyura</taxon>
        <taxon>Eubrachyura</taxon>
        <taxon>Portunoidea</taxon>
        <taxon>Portunidae</taxon>
        <taxon>Portuninae</taxon>
        <taxon>Scylla</taxon>
    </lineage>
</organism>
<keyword evidence="3" id="KW-1185">Reference proteome</keyword>
<dbReference type="EMBL" id="JARAKH010000032">
    <property type="protein sequence ID" value="KAK8385750.1"/>
    <property type="molecule type" value="Genomic_DNA"/>
</dbReference>
<dbReference type="Proteomes" id="UP001487740">
    <property type="component" value="Unassembled WGS sequence"/>
</dbReference>